<protein>
    <recommendedName>
        <fullName evidence="6">Mce-associated membrane protein</fullName>
    </recommendedName>
</protein>
<name>A0A918A964_9ACTN</name>
<dbReference type="PANTHER" id="PTHR37042">
    <property type="entry name" value="OUTER MEMBRANE PROTEIN RV1973"/>
    <property type="match status" value="1"/>
</dbReference>
<feature type="transmembrane region" description="Helical" evidence="3">
    <location>
        <begin position="12"/>
        <end position="32"/>
    </location>
</feature>
<evidence type="ECO:0000313" key="5">
    <source>
        <dbReference type="Proteomes" id="UP000660745"/>
    </source>
</evidence>
<dbReference type="GO" id="GO:0016020">
    <property type="term" value="C:membrane"/>
    <property type="evidence" value="ECO:0007669"/>
    <property type="project" value="UniProtKB-SubCell"/>
</dbReference>
<dbReference type="AlphaFoldDB" id="A0A918A964"/>
<evidence type="ECO:0000256" key="1">
    <source>
        <dbReference type="ARBA" id="ARBA00004370"/>
    </source>
</evidence>
<dbReference type="RefSeq" id="WP_189141250.1">
    <property type="nucleotide sequence ID" value="NZ_BMNK01000009.1"/>
</dbReference>
<evidence type="ECO:0000313" key="4">
    <source>
        <dbReference type="EMBL" id="GGP10662.1"/>
    </source>
</evidence>
<keyword evidence="3" id="KW-0812">Transmembrane</keyword>
<keyword evidence="2 3" id="KW-0472">Membrane</keyword>
<proteinExistence type="predicted"/>
<sequence>MAEIVARLARHAVPALAVAAALLIGAVVWLVMQARDAQARADDRQAALLAAGTHAVSLLSLDHRTVEADLQRILATSTGAAKAGYEAGASKLRSTTVADKVVQEGVLRAAGLVSLSESTAKALVVADVEIRWDGSDNAPQERFYRWSMDLTKVSGTWLVSKAVQVS</sequence>
<dbReference type="PANTHER" id="PTHR37042:SF4">
    <property type="entry name" value="OUTER MEMBRANE PROTEIN RV1973"/>
    <property type="match status" value="1"/>
</dbReference>
<organism evidence="4 5">
    <name type="scientific">Nonomuraea glycinis</name>
    <dbReference type="NCBI Taxonomy" id="2047744"/>
    <lineage>
        <taxon>Bacteria</taxon>
        <taxon>Bacillati</taxon>
        <taxon>Actinomycetota</taxon>
        <taxon>Actinomycetes</taxon>
        <taxon>Streptosporangiales</taxon>
        <taxon>Streptosporangiaceae</taxon>
        <taxon>Nonomuraea</taxon>
    </lineage>
</organism>
<evidence type="ECO:0008006" key="6">
    <source>
        <dbReference type="Google" id="ProtNLM"/>
    </source>
</evidence>
<dbReference type="Proteomes" id="UP000660745">
    <property type="component" value="Unassembled WGS sequence"/>
</dbReference>
<keyword evidence="5" id="KW-1185">Reference proteome</keyword>
<gene>
    <name evidence="4" type="ORF">GCM10012278_51190</name>
</gene>
<comment type="subcellular location">
    <subcellularLocation>
        <location evidence="1">Membrane</location>
    </subcellularLocation>
</comment>
<keyword evidence="3" id="KW-1133">Transmembrane helix</keyword>
<reference evidence="4" key="2">
    <citation type="submission" date="2020-09" db="EMBL/GenBank/DDBJ databases">
        <authorList>
            <person name="Sun Q."/>
            <person name="Zhou Y."/>
        </authorList>
    </citation>
    <scope>NUCLEOTIDE SEQUENCE</scope>
    <source>
        <strain evidence="4">CGMCC 4.7430</strain>
    </source>
</reference>
<dbReference type="EMBL" id="BMNK01000009">
    <property type="protein sequence ID" value="GGP10662.1"/>
    <property type="molecule type" value="Genomic_DNA"/>
</dbReference>
<accession>A0A918A964</accession>
<comment type="caution">
    <text evidence="4">The sequence shown here is derived from an EMBL/GenBank/DDBJ whole genome shotgun (WGS) entry which is preliminary data.</text>
</comment>
<reference evidence="4" key="1">
    <citation type="journal article" date="2014" name="Int. J. Syst. Evol. Microbiol.">
        <title>Complete genome sequence of Corynebacterium casei LMG S-19264T (=DSM 44701T), isolated from a smear-ripened cheese.</title>
        <authorList>
            <consortium name="US DOE Joint Genome Institute (JGI-PGF)"/>
            <person name="Walter F."/>
            <person name="Albersmeier A."/>
            <person name="Kalinowski J."/>
            <person name="Ruckert C."/>
        </authorList>
    </citation>
    <scope>NUCLEOTIDE SEQUENCE</scope>
    <source>
        <strain evidence="4">CGMCC 4.7430</strain>
    </source>
</reference>
<evidence type="ECO:0000256" key="3">
    <source>
        <dbReference type="SAM" id="Phobius"/>
    </source>
</evidence>
<evidence type="ECO:0000256" key="2">
    <source>
        <dbReference type="ARBA" id="ARBA00023136"/>
    </source>
</evidence>